<evidence type="ECO:0000256" key="6">
    <source>
        <dbReference type="ARBA" id="ARBA00022989"/>
    </source>
</evidence>
<evidence type="ECO:0000256" key="4">
    <source>
        <dbReference type="ARBA" id="ARBA00022519"/>
    </source>
</evidence>
<keyword evidence="12" id="KW-1185">Reference proteome</keyword>
<feature type="transmembrane region" description="Helical" evidence="9">
    <location>
        <begin position="121"/>
        <end position="142"/>
    </location>
</feature>
<reference evidence="11 12" key="1">
    <citation type="submission" date="2016-10" db="EMBL/GenBank/DDBJ databases">
        <authorList>
            <person name="de Groot N.N."/>
        </authorList>
    </citation>
    <scope>NUCLEOTIDE SEQUENCE [LARGE SCALE GENOMIC DNA]</scope>
    <source>
        <strain evidence="11 12">DSM 17794</strain>
    </source>
</reference>
<dbReference type="STRING" id="287099.SAMN05660413_03012"/>
<dbReference type="GO" id="GO:0005886">
    <property type="term" value="C:plasma membrane"/>
    <property type="evidence" value="ECO:0007669"/>
    <property type="project" value="UniProtKB-SubCell"/>
</dbReference>
<name>A0A1I5CTT0_9FLAO</name>
<keyword evidence="3" id="KW-1003">Cell membrane</keyword>
<gene>
    <name evidence="11" type="ORF">SAMN05660413_03012</name>
</gene>
<feature type="transmembrane region" description="Helical" evidence="9">
    <location>
        <begin position="44"/>
        <end position="62"/>
    </location>
</feature>
<evidence type="ECO:0000313" key="12">
    <source>
        <dbReference type="Proteomes" id="UP000199153"/>
    </source>
</evidence>
<dbReference type="Pfam" id="PF04290">
    <property type="entry name" value="DctQ"/>
    <property type="match status" value="1"/>
</dbReference>
<keyword evidence="2" id="KW-0813">Transport</keyword>
<dbReference type="OrthoDB" id="9815614at2"/>
<sequence length="155" mass="17278">MKPILDKILGMLLVFLMVVMVTAVSWQVFSRYILQASSSYTEEIARYLLIWIGILGAAYVSGQQQHLSIDILAPELKPENRIKLRIGINILIILFCLVVLVIGGSNLVYLNYLLGQTSAALNIPLGAVYMVMPISGVLVIIYKINELLNPKQYLV</sequence>
<dbReference type="RefSeq" id="WP_093411139.1">
    <property type="nucleotide sequence ID" value="NZ_FOVL01000024.1"/>
</dbReference>
<comment type="subcellular location">
    <subcellularLocation>
        <location evidence="1">Cell inner membrane</location>
        <topology evidence="1">Multi-pass membrane protein</topology>
    </subcellularLocation>
</comment>
<evidence type="ECO:0000313" key="11">
    <source>
        <dbReference type="EMBL" id="SFN90358.1"/>
    </source>
</evidence>
<evidence type="ECO:0000256" key="2">
    <source>
        <dbReference type="ARBA" id="ARBA00022448"/>
    </source>
</evidence>
<dbReference type="AlphaFoldDB" id="A0A1I5CTT0"/>
<evidence type="ECO:0000256" key="5">
    <source>
        <dbReference type="ARBA" id="ARBA00022692"/>
    </source>
</evidence>
<keyword evidence="4" id="KW-0997">Cell inner membrane</keyword>
<dbReference type="GO" id="GO:0015740">
    <property type="term" value="P:C4-dicarboxylate transport"/>
    <property type="evidence" value="ECO:0007669"/>
    <property type="project" value="TreeGrafter"/>
</dbReference>
<dbReference type="InterPro" id="IPR007387">
    <property type="entry name" value="TRAP_DctQ"/>
</dbReference>
<evidence type="ECO:0000256" key="7">
    <source>
        <dbReference type="ARBA" id="ARBA00023136"/>
    </source>
</evidence>
<evidence type="ECO:0000256" key="1">
    <source>
        <dbReference type="ARBA" id="ARBA00004429"/>
    </source>
</evidence>
<evidence type="ECO:0000256" key="9">
    <source>
        <dbReference type="SAM" id="Phobius"/>
    </source>
</evidence>
<protein>
    <submittedName>
        <fullName evidence="11">TRAP-type C4-dicarboxylate transport system, small permease component</fullName>
    </submittedName>
</protein>
<keyword evidence="7 9" id="KW-0472">Membrane</keyword>
<feature type="transmembrane region" description="Helical" evidence="9">
    <location>
        <begin position="12"/>
        <end position="29"/>
    </location>
</feature>
<dbReference type="PANTHER" id="PTHR35011:SF2">
    <property type="entry name" value="2,3-DIKETO-L-GULONATE TRAP TRANSPORTER SMALL PERMEASE PROTEIN YIAM"/>
    <property type="match status" value="1"/>
</dbReference>
<keyword evidence="5 9" id="KW-0812">Transmembrane</keyword>
<keyword evidence="6 9" id="KW-1133">Transmembrane helix</keyword>
<dbReference type="PANTHER" id="PTHR35011">
    <property type="entry name" value="2,3-DIKETO-L-GULONATE TRAP TRANSPORTER SMALL PERMEASE PROTEIN YIAM"/>
    <property type="match status" value="1"/>
</dbReference>
<feature type="domain" description="Tripartite ATP-independent periplasmic transporters DctQ component" evidence="10">
    <location>
        <begin position="20"/>
        <end position="149"/>
    </location>
</feature>
<dbReference type="Proteomes" id="UP000199153">
    <property type="component" value="Unassembled WGS sequence"/>
</dbReference>
<evidence type="ECO:0000259" key="10">
    <source>
        <dbReference type="Pfam" id="PF04290"/>
    </source>
</evidence>
<comment type="similarity">
    <text evidence="8">Belongs to the TRAP transporter small permease family.</text>
</comment>
<proteinExistence type="inferred from homology"/>
<organism evidence="11 12">
    <name type="scientific">Salegentibacter flavus</name>
    <dbReference type="NCBI Taxonomy" id="287099"/>
    <lineage>
        <taxon>Bacteria</taxon>
        <taxon>Pseudomonadati</taxon>
        <taxon>Bacteroidota</taxon>
        <taxon>Flavobacteriia</taxon>
        <taxon>Flavobacteriales</taxon>
        <taxon>Flavobacteriaceae</taxon>
        <taxon>Salegentibacter</taxon>
    </lineage>
</organism>
<evidence type="ECO:0000256" key="3">
    <source>
        <dbReference type="ARBA" id="ARBA00022475"/>
    </source>
</evidence>
<dbReference type="InterPro" id="IPR055348">
    <property type="entry name" value="DctQ"/>
</dbReference>
<accession>A0A1I5CTT0</accession>
<feature type="transmembrane region" description="Helical" evidence="9">
    <location>
        <begin position="86"/>
        <end position="109"/>
    </location>
</feature>
<dbReference type="GO" id="GO:0022857">
    <property type="term" value="F:transmembrane transporter activity"/>
    <property type="evidence" value="ECO:0007669"/>
    <property type="project" value="TreeGrafter"/>
</dbReference>
<dbReference type="EMBL" id="FOVL01000024">
    <property type="protein sequence ID" value="SFN90358.1"/>
    <property type="molecule type" value="Genomic_DNA"/>
</dbReference>
<evidence type="ECO:0000256" key="8">
    <source>
        <dbReference type="ARBA" id="ARBA00038436"/>
    </source>
</evidence>